<proteinExistence type="predicted"/>
<evidence type="ECO:0000313" key="4">
    <source>
        <dbReference type="Proteomes" id="UP000238882"/>
    </source>
</evidence>
<keyword evidence="4" id="KW-1185">Reference proteome</keyword>
<dbReference type="SMART" id="SM00028">
    <property type="entry name" value="TPR"/>
    <property type="match status" value="5"/>
</dbReference>
<feature type="transmembrane region" description="Helical" evidence="2">
    <location>
        <begin position="266"/>
        <end position="285"/>
    </location>
</feature>
<dbReference type="OrthoDB" id="1489995at2"/>
<dbReference type="Gene3D" id="1.25.40.10">
    <property type="entry name" value="Tetratricopeptide repeat domain"/>
    <property type="match status" value="2"/>
</dbReference>
<feature type="transmembrane region" description="Helical" evidence="2">
    <location>
        <begin position="313"/>
        <end position="331"/>
    </location>
</feature>
<keyword evidence="1" id="KW-0802">TPR repeat</keyword>
<feature type="transmembrane region" description="Helical" evidence="2">
    <location>
        <begin position="242"/>
        <end position="260"/>
    </location>
</feature>
<keyword evidence="2" id="KW-0812">Transmembrane</keyword>
<feature type="transmembrane region" description="Helical" evidence="2">
    <location>
        <begin position="337"/>
        <end position="356"/>
    </location>
</feature>
<dbReference type="PANTHER" id="PTHR12558">
    <property type="entry name" value="CELL DIVISION CYCLE 16,23,27"/>
    <property type="match status" value="1"/>
</dbReference>
<dbReference type="PROSITE" id="PS50005">
    <property type="entry name" value="TPR"/>
    <property type="match status" value="4"/>
</dbReference>
<evidence type="ECO:0000313" key="3">
    <source>
        <dbReference type="EMBL" id="PQJ77669.1"/>
    </source>
</evidence>
<dbReference type="RefSeq" id="WP_105014251.1">
    <property type="nucleotide sequence ID" value="NZ_MSCN01000001.1"/>
</dbReference>
<name>A0A2S7WJ81_9FLAO</name>
<protein>
    <submittedName>
        <fullName evidence="3">Uncharacterized protein</fullName>
    </submittedName>
</protein>
<feature type="repeat" description="TPR" evidence="1">
    <location>
        <begin position="36"/>
        <end position="69"/>
    </location>
</feature>
<evidence type="ECO:0000256" key="2">
    <source>
        <dbReference type="SAM" id="Phobius"/>
    </source>
</evidence>
<reference evidence="3 4" key="1">
    <citation type="submission" date="2016-12" db="EMBL/GenBank/DDBJ databases">
        <title>Trade-off between light-utilization and light-protection in marine flavobacteria.</title>
        <authorList>
            <person name="Kumagai Y."/>
            <person name="Yoshizawa S."/>
            <person name="Kogure K."/>
            <person name="Iwasaki W."/>
        </authorList>
    </citation>
    <scope>NUCLEOTIDE SEQUENCE [LARGE SCALE GENOMIC DNA]</scope>
    <source>
        <strain evidence="3 4">NBRC 108759</strain>
    </source>
</reference>
<gene>
    <name evidence="3" type="ORF">BTO18_00050</name>
</gene>
<sequence length="408" mass="46784">MENQHYLRGVQLFQLGRYQDAISYFKKALQEIPEDFNSIFHLAHCYLSLDDLEKSEEMATALLRIDPDDENAYFLLSQIYFSKSEFKKALEFINKAISIYPYEADFFGQKSYIELNEKKYESSLKFANEGLALEPNNKLCLNARVQALTKLERKEEATSTIENLLEKDPENAYSHANVGWSNLENGNTKGALHHFKEALAIDPNFDYAREGMSTALKSKNFVYSWYLKYSFWMSKKSSKQQWVFIIGIYLAYRFSVKLLSNTEYTFLVIPIIIAYLLFALGGWLMESLSNAILIFDNYGKYLLDRDQQKSGQAFLILVSSAVLALITYGFLGNQYFLLIGFALLCSLIPLPRGFLIETRNKKLFHFGVGIAMLAIAFIGPLFISDLMMIGIGVLILLIAFTWLDNIIK</sequence>
<keyword evidence="2" id="KW-1133">Transmembrane helix</keyword>
<dbReference type="Pfam" id="PF14559">
    <property type="entry name" value="TPR_19"/>
    <property type="match status" value="1"/>
</dbReference>
<accession>A0A2S7WJ81</accession>
<feature type="transmembrane region" description="Helical" evidence="2">
    <location>
        <begin position="363"/>
        <end position="383"/>
    </location>
</feature>
<dbReference type="EMBL" id="MSCN01000001">
    <property type="protein sequence ID" value="PQJ77669.1"/>
    <property type="molecule type" value="Genomic_DNA"/>
</dbReference>
<comment type="caution">
    <text evidence="3">The sequence shown here is derived from an EMBL/GenBank/DDBJ whole genome shotgun (WGS) entry which is preliminary data.</text>
</comment>
<dbReference type="Pfam" id="PF13432">
    <property type="entry name" value="TPR_16"/>
    <property type="match status" value="1"/>
</dbReference>
<dbReference type="AlphaFoldDB" id="A0A2S7WJ81"/>
<keyword evidence="2" id="KW-0472">Membrane</keyword>
<organism evidence="3 4">
    <name type="scientific">Polaribacter porphyrae</name>
    <dbReference type="NCBI Taxonomy" id="1137780"/>
    <lineage>
        <taxon>Bacteria</taxon>
        <taxon>Pseudomonadati</taxon>
        <taxon>Bacteroidota</taxon>
        <taxon>Flavobacteriia</taxon>
        <taxon>Flavobacteriales</taxon>
        <taxon>Flavobacteriaceae</taxon>
    </lineage>
</organism>
<feature type="repeat" description="TPR" evidence="1">
    <location>
        <begin position="172"/>
        <end position="205"/>
    </location>
</feature>
<dbReference type="PANTHER" id="PTHR12558:SF13">
    <property type="entry name" value="CELL DIVISION CYCLE PROTEIN 27 HOMOLOG"/>
    <property type="match status" value="1"/>
</dbReference>
<feature type="transmembrane region" description="Helical" evidence="2">
    <location>
        <begin position="389"/>
        <end position="407"/>
    </location>
</feature>
<evidence type="ECO:0000256" key="1">
    <source>
        <dbReference type="PROSITE-ProRule" id="PRU00339"/>
    </source>
</evidence>
<feature type="repeat" description="TPR" evidence="1">
    <location>
        <begin position="2"/>
        <end position="35"/>
    </location>
</feature>
<dbReference type="InterPro" id="IPR019734">
    <property type="entry name" value="TPR_rpt"/>
</dbReference>
<dbReference type="SUPFAM" id="SSF48452">
    <property type="entry name" value="TPR-like"/>
    <property type="match status" value="1"/>
</dbReference>
<feature type="repeat" description="TPR" evidence="1">
    <location>
        <begin position="70"/>
        <end position="103"/>
    </location>
</feature>
<dbReference type="InterPro" id="IPR011990">
    <property type="entry name" value="TPR-like_helical_dom_sf"/>
</dbReference>
<dbReference type="Proteomes" id="UP000238882">
    <property type="component" value="Unassembled WGS sequence"/>
</dbReference>